<dbReference type="RefSeq" id="WP_191187913.1">
    <property type="nucleotide sequence ID" value="NZ_JACWMY010000002.1"/>
</dbReference>
<evidence type="ECO:0000313" key="1">
    <source>
        <dbReference type="EMBL" id="MBD1363253.1"/>
    </source>
</evidence>
<reference evidence="1 2" key="1">
    <citation type="submission" date="2020-09" db="EMBL/GenBank/DDBJ databases">
        <title>Novel species of Mucilaginibacter isolated from a glacier on the Tibetan Plateau.</title>
        <authorList>
            <person name="Liu Q."/>
            <person name="Xin Y.-H."/>
        </authorList>
    </citation>
    <scope>NUCLEOTIDE SEQUENCE [LARGE SCALE GENOMIC DNA]</scope>
    <source>
        <strain evidence="1 2">ZT4R22</strain>
    </source>
</reference>
<accession>A0ABR7WLQ0</accession>
<organism evidence="1 2">
    <name type="scientific">Mucilaginibacter pankratovii</name>
    <dbReference type="NCBI Taxonomy" id="2772110"/>
    <lineage>
        <taxon>Bacteria</taxon>
        <taxon>Pseudomonadati</taxon>
        <taxon>Bacteroidota</taxon>
        <taxon>Sphingobacteriia</taxon>
        <taxon>Sphingobacteriales</taxon>
        <taxon>Sphingobacteriaceae</taxon>
        <taxon>Mucilaginibacter</taxon>
    </lineage>
</organism>
<keyword evidence="2" id="KW-1185">Reference proteome</keyword>
<name>A0ABR7WLQ0_9SPHI</name>
<evidence type="ECO:0000313" key="2">
    <source>
        <dbReference type="Proteomes" id="UP000606600"/>
    </source>
</evidence>
<proteinExistence type="predicted"/>
<gene>
    <name evidence="1" type="ORF">IDJ77_05455</name>
</gene>
<sequence>MSTTPTNNDNPDGTIPLETAKAWAANWRSHLSTSEDEFQGRSFFIPTASINTLLANSPNAEGVRAYIGMEDETDPLTAKLVIVSVVNGEEVLTIPGENGGEDRPGTVDLVTACPPVCPTGGGPTIES</sequence>
<dbReference type="Proteomes" id="UP000606600">
    <property type="component" value="Unassembled WGS sequence"/>
</dbReference>
<dbReference type="EMBL" id="JACWMY010000002">
    <property type="protein sequence ID" value="MBD1363253.1"/>
    <property type="molecule type" value="Genomic_DNA"/>
</dbReference>
<comment type="caution">
    <text evidence="1">The sequence shown here is derived from an EMBL/GenBank/DDBJ whole genome shotgun (WGS) entry which is preliminary data.</text>
</comment>
<protein>
    <submittedName>
        <fullName evidence="1">Uncharacterized protein</fullName>
    </submittedName>
</protein>